<evidence type="ECO:0000313" key="3">
    <source>
        <dbReference type="Proteomes" id="UP000002029"/>
    </source>
</evidence>
<evidence type="ECO:0000256" key="1">
    <source>
        <dbReference type="SAM" id="Phobius"/>
    </source>
</evidence>
<feature type="transmembrane region" description="Helical" evidence="1">
    <location>
        <begin position="12"/>
        <end position="34"/>
    </location>
</feature>
<keyword evidence="3" id="KW-1185">Reference proteome</keyword>
<evidence type="ECO:0000313" key="2">
    <source>
        <dbReference type="EMBL" id="ACZ84833.1"/>
    </source>
</evidence>
<reference evidence="2 3" key="1">
    <citation type="journal article" date="2010" name="Stand. Genomic Sci.">
        <title>Complete genome sequence of Streptosporangium roseum type strain (NI 9100).</title>
        <authorList>
            <person name="Nolan M."/>
            <person name="Sikorski J."/>
            <person name="Jando M."/>
            <person name="Lucas S."/>
            <person name="Lapidus A."/>
            <person name="Glavina Del Rio T."/>
            <person name="Chen F."/>
            <person name="Tice H."/>
            <person name="Pitluck S."/>
            <person name="Cheng J.F."/>
            <person name="Chertkov O."/>
            <person name="Sims D."/>
            <person name="Meincke L."/>
            <person name="Brettin T."/>
            <person name="Han C."/>
            <person name="Detter J.C."/>
            <person name="Bruce D."/>
            <person name="Goodwin L."/>
            <person name="Land M."/>
            <person name="Hauser L."/>
            <person name="Chang Y.J."/>
            <person name="Jeffries C.D."/>
            <person name="Ivanova N."/>
            <person name="Mavromatis K."/>
            <person name="Mikhailova N."/>
            <person name="Chen A."/>
            <person name="Palaniappan K."/>
            <person name="Chain P."/>
            <person name="Rohde M."/>
            <person name="Goker M."/>
            <person name="Bristow J."/>
            <person name="Eisen J.A."/>
            <person name="Markowitz V."/>
            <person name="Hugenholtz P."/>
            <person name="Kyrpides N.C."/>
            <person name="Klenk H.P."/>
        </authorList>
    </citation>
    <scope>NUCLEOTIDE SEQUENCE [LARGE SCALE GENOMIC DNA]</scope>
    <source>
        <strain evidence="3">ATCC 12428 / DSM 43021 / JCM 3005 / NI 9100</strain>
    </source>
</reference>
<keyword evidence="1" id="KW-0812">Transmembrane</keyword>
<accession>D2AUH1</accession>
<dbReference type="STRING" id="479432.Sros_1845"/>
<proteinExistence type="predicted"/>
<dbReference type="RefSeq" id="WP_012888578.1">
    <property type="nucleotide sequence ID" value="NC_013595.1"/>
</dbReference>
<dbReference type="OrthoDB" id="3400183at2"/>
<dbReference type="Proteomes" id="UP000002029">
    <property type="component" value="Chromosome"/>
</dbReference>
<gene>
    <name evidence="2" type="ordered locus">Sros_1845</name>
</gene>
<keyword evidence="1" id="KW-1133">Transmembrane helix</keyword>
<keyword evidence="1" id="KW-0472">Membrane</keyword>
<dbReference type="AlphaFoldDB" id="D2AUH1"/>
<dbReference type="HOGENOM" id="CLU_1546754_0_0_11"/>
<protein>
    <submittedName>
        <fullName evidence="2">Uncharacterized protein</fullName>
    </submittedName>
</protein>
<dbReference type="eggNOG" id="ENOG502ZK2Z">
    <property type="taxonomic scope" value="Bacteria"/>
</dbReference>
<dbReference type="EMBL" id="CP001814">
    <property type="protein sequence ID" value="ACZ84833.1"/>
    <property type="molecule type" value="Genomic_DNA"/>
</dbReference>
<sequence length="173" mass="18088">MQVDAGDTAAWVSIIVALAFSTIALGVSLVSLKYQREAAKAAKRAVDEAARSADASERSAEAGARSATAAEQVAEIEALRDMRPTVNWDLSKSVGHGYVLRNTGTEIATGVTVDNSSRTMTNAPENAVIPPGASVKFVMEGSLARSTPHEILVSWDGAAEPAVIPVPTRQRSA</sequence>
<organism evidence="2 3">
    <name type="scientific">Streptosporangium roseum (strain ATCC 12428 / DSM 43021 / JCM 3005 / KCTC 9067 / NCIMB 10171 / NRRL 2505 / NI 9100)</name>
    <dbReference type="NCBI Taxonomy" id="479432"/>
    <lineage>
        <taxon>Bacteria</taxon>
        <taxon>Bacillati</taxon>
        <taxon>Actinomycetota</taxon>
        <taxon>Actinomycetes</taxon>
        <taxon>Streptosporangiales</taxon>
        <taxon>Streptosporangiaceae</taxon>
        <taxon>Streptosporangium</taxon>
    </lineage>
</organism>
<name>D2AUH1_STRRD</name>
<dbReference type="KEGG" id="sro:Sros_1845"/>